<dbReference type="InterPro" id="IPR027417">
    <property type="entry name" value="P-loop_NTPase"/>
</dbReference>
<dbReference type="AlphaFoldDB" id="V2QAP5"/>
<evidence type="ECO:0000313" key="1">
    <source>
        <dbReference type="EMBL" id="USF24478.1"/>
    </source>
</evidence>
<dbReference type="OrthoDB" id="9801684at2"/>
<dbReference type="PANTHER" id="PTHR33295:SF20">
    <property type="entry name" value="ATPASE"/>
    <property type="match status" value="1"/>
</dbReference>
<proteinExistence type="predicted"/>
<evidence type="ECO:0000313" key="2">
    <source>
        <dbReference type="Proteomes" id="UP000017429"/>
    </source>
</evidence>
<dbReference type="EMBL" id="CP097562">
    <property type="protein sequence ID" value="USF24478.1"/>
    <property type="molecule type" value="Genomic_DNA"/>
</dbReference>
<dbReference type="KEGG" id="msch:N508_001564"/>
<reference evidence="1" key="1">
    <citation type="journal article" date="2014" name="Genome Announc.">
        <title>Draft genome sequences of the altered schaedler flora, a defined bacterial community from gnotobiotic mice.</title>
        <authorList>
            <person name="Wannemuehler M.J."/>
            <person name="Overstreet A.M."/>
            <person name="Ward D.V."/>
            <person name="Phillips G.J."/>
        </authorList>
    </citation>
    <scope>NUCLEOTIDE SEQUENCE</scope>
    <source>
        <strain evidence="1">ASF457</strain>
    </source>
</reference>
<dbReference type="PANTHER" id="PTHR33295">
    <property type="entry name" value="ATPASE"/>
    <property type="match status" value="1"/>
</dbReference>
<dbReference type="InterPro" id="IPR041682">
    <property type="entry name" value="AAA_14"/>
</dbReference>
<reference evidence="1" key="2">
    <citation type="submission" date="2022-05" db="EMBL/GenBank/DDBJ databases">
        <authorList>
            <person name="Proctor A.L."/>
            <person name="Phillips G.J."/>
            <person name="Wannemuehler M.J."/>
        </authorList>
    </citation>
    <scope>NUCLEOTIDE SEQUENCE</scope>
    <source>
        <strain evidence="1">ASF457</strain>
    </source>
</reference>
<sequence length="400" mass="47226">MIIRKEYIDYLIKFKDMELIKVVTGVRRCGKSTLFIQYIDYLKQNSINDDHIVFINMEDMKYEELSDYKNLYNYINEKIVDNGKYYILLDEIQNVDKYEKVIDSLLIKGNCDIYITGSNAYMLSGELATLLSGRYIEIKMLPFSFKEYVSYHKNDNNGYEDLFNKYINSSSFPYSIYFKEEIILTNYLEDIYNSIIIKDISMRIQKIDISLLNRIVKFMFDSVGSMLSINNIANKLTSSGYKIDNKTVSKYLKLLTDSMLFYKVERYNVKGKNILSSLEKYYAVDIGIRNIKLGRRYSDLGHIIENIVFLELIRRKYEVYIGFIQDGEIDFAAFKNGNIEYYQVTLSLIDKNVMERETKSLKNIHDNYPKYILTLDKIGTNTNIDGIRHINLIDWLLEMY</sequence>
<name>V2QAP5_9BACT</name>
<organism evidence="1 2">
    <name type="scientific">Mucispirillum schaedleri ASF457</name>
    <dbReference type="NCBI Taxonomy" id="1379858"/>
    <lineage>
        <taxon>Bacteria</taxon>
        <taxon>Pseudomonadati</taxon>
        <taxon>Deferribacterota</taxon>
        <taxon>Deferribacteres</taxon>
        <taxon>Deferribacterales</taxon>
        <taxon>Mucispirillaceae</taxon>
        <taxon>Mucispirillum</taxon>
    </lineage>
</organism>
<dbReference type="RefSeq" id="WP_023275857.1">
    <property type="nucleotide sequence ID" value="NZ_CP097562.1"/>
</dbReference>
<dbReference type="Proteomes" id="UP000017429">
    <property type="component" value="Chromosome"/>
</dbReference>
<keyword evidence="2" id="KW-1185">Reference proteome</keyword>
<reference evidence="1" key="3">
    <citation type="submission" date="2022-06" db="EMBL/GenBank/DDBJ databases">
        <title>Resources to Facilitate Use of the Altered Schaedler Flora (ASF) Mouse Model to Study Microbiome Function.</title>
        <authorList>
            <person name="Proctor A."/>
            <person name="Parvinroo S."/>
            <person name="Richie T."/>
            <person name="Jia X."/>
            <person name="Lee S.T.M."/>
            <person name="Karp P.D."/>
            <person name="Paley S."/>
            <person name="Kostic A.D."/>
            <person name="Pierre J.F."/>
            <person name="Wannemuehler M.J."/>
            <person name="Phillips G.J."/>
        </authorList>
    </citation>
    <scope>NUCLEOTIDE SEQUENCE</scope>
    <source>
        <strain evidence="1">ASF457</strain>
    </source>
</reference>
<accession>V2QAP5</accession>
<dbReference type="SUPFAM" id="SSF52540">
    <property type="entry name" value="P-loop containing nucleoside triphosphate hydrolases"/>
    <property type="match status" value="1"/>
</dbReference>
<gene>
    <name evidence="1" type="ORF">N508_001564</name>
</gene>
<protein>
    <submittedName>
        <fullName evidence="1">Uncharacterized protein</fullName>
    </submittedName>
</protein>
<dbReference type="InterPro" id="IPR025420">
    <property type="entry name" value="DUF4143"/>
</dbReference>
<dbReference type="eggNOG" id="COG1373">
    <property type="taxonomic scope" value="Bacteria"/>
</dbReference>
<dbReference type="Pfam" id="PF13635">
    <property type="entry name" value="DUF4143"/>
    <property type="match status" value="1"/>
</dbReference>
<dbReference type="Pfam" id="PF13173">
    <property type="entry name" value="AAA_14"/>
    <property type="match status" value="1"/>
</dbReference>
<dbReference type="Gene3D" id="3.40.50.300">
    <property type="entry name" value="P-loop containing nucleotide triphosphate hydrolases"/>
    <property type="match status" value="1"/>
</dbReference>